<dbReference type="PROSITE" id="PS50072">
    <property type="entry name" value="CSA_PPIASE_2"/>
    <property type="match status" value="1"/>
</dbReference>
<feature type="domain" description="PPIase cyclophilin-type" evidence="2">
    <location>
        <begin position="71"/>
        <end position="226"/>
    </location>
</feature>
<dbReference type="Pfam" id="PF00160">
    <property type="entry name" value="Pro_isomerase"/>
    <property type="match status" value="1"/>
</dbReference>
<dbReference type="EMBL" id="CAEZZE010000024">
    <property type="protein sequence ID" value="CAB4745218.1"/>
    <property type="molecule type" value="Genomic_DNA"/>
</dbReference>
<dbReference type="SUPFAM" id="SSF50891">
    <property type="entry name" value="Cyclophilin-like"/>
    <property type="match status" value="1"/>
</dbReference>
<protein>
    <submittedName>
        <fullName evidence="3">Unannotated protein</fullName>
    </submittedName>
</protein>
<dbReference type="Gene3D" id="2.40.100.10">
    <property type="entry name" value="Cyclophilin-like"/>
    <property type="match status" value="1"/>
</dbReference>
<dbReference type="CDD" id="cd00317">
    <property type="entry name" value="cyclophilin"/>
    <property type="match status" value="1"/>
</dbReference>
<dbReference type="GO" id="GO:0003755">
    <property type="term" value="F:peptidyl-prolyl cis-trans isomerase activity"/>
    <property type="evidence" value="ECO:0007669"/>
    <property type="project" value="InterPro"/>
</dbReference>
<feature type="compositionally biased region" description="Low complexity" evidence="1">
    <location>
        <begin position="38"/>
        <end position="55"/>
    </location>
</feature>
<dbReference type="InterPro" id="IPR029000">
    <property type="entry name" value="Cyclophilin-like_dom_sf"/>
</dbReference>
<evidence type="ECO:0000313" key="3">
    <source>
        <dbReference type="EMBL" id="CAB4745218.1"/>
    </source>
</evidence>
<dbReference type="PANTHER" id="PTHR45625">
    <property type="entry name" value="PEPTIDYL-PROLYL CIS-TRANS ISOMERASE-RELATED"/>
    <property type="match status" value="1"/>
</dbReference>
<dbReference type="PANTHER" id="PTHR45625:SF3">
    <property type="entry name" value="PEPTIDYL-PROLYL CIS-TRANS ISOMERASE B-RELATED"/>
    <property type="match status" value="1"/>
</dbReference>
<proteinExistence type="predicted"/>
<reference evidence="3" key="1">
    <citation type="submission" date="2020-05" db="EMBL/GenBank/DDBJ databases">
        <authorList>
            <person name="Chiriac C."/>
            <person name="Salcher M."/>
            <person name="Ghai R."/>
            <person name="Kavagutti S V."/>
        </authorList>
    </citation>
    <scope>NUCLEOTIDE SEQUENCE</scope>
</reference>
<evidence type="ECO:0000259" key="2">
    <source>
        <dbReference type="PROSITE" id="PS50072"/>
    </source>
</evidence>
<dbReference type="InterPro" id="IPR044666">
    <property type="entry name" value="Cyclophilin_A-like"/>
</dbReference>
<gene>
    <name evidence="3" type="ORF">UFOPK2827_00246</name>
</gene>
<accession>A0A6J6TDJ3</accession>
<organism evidence="3">
    <name type="scientific">freshwater metagenome</name>
    <dbReference type="NCBI Taxonomy" id="449393"/>
    <lineage>
        <taxon>unclassified sequences</taxon>
        <taxon>metagenomes</taxon>
        <taxon>ecological metagenomes</taxon>
    </lineage>
</organism>
<dbReference type="PRINTS" id="PR00153">
    <property type="entry name" value="CSAPPISMRASE"/>
</dbReference>
<dbReference type="InterPro" id="IPR002130">
    <property type="entry name" value="Cyclophilin-type_PPIase_dom"/>
</dbReference>
<feature type="region of interest" description="Disordered" evidence="1">
    <location>
        <begin position="33"/>
        <end position="55"/>
    </location>
</feature>
<dbReference type="AlphaFoldDB" id="A0A6J6TDJ3"/>
<evidence type="ECO:0000256" key="1">
    <source>
        <dbReference type="SAM" id="MobiDB-lite"/>
    </source>
</evidence>
<name>A0A6J6TDJ3_9ZZZZ</name>
<sequence length="227" mass="23837">MFRTAKVATVALTLIAATTLTTTSAQAAERPVTVPGCKTPTSKSSTPKTIKQPAATAKPKAKTLTFNTNCGDIVISMLGNKAPITVNALSTLANAGYYNKTLCHRLTTGGIFVLQCGDPTLSGGGSPTGWKGYADENLPKDAPANYPAGTVAMANSGPKTNGSQFFLVYKETYLPPNYTIWGKITKGLDLVQKIGEVGAYKMSGTQAMYATDGYPIQMVEIVRASAK</sequence>